<dbReference type="InterPro" id="IPR003137">
    <property type="entry name" value="PA_domain"/>
</dbReference>
<evidence type="ECO:0000313" key="17">
    <source>
        <dbReference type="Proteomes" id="UP000053797"/>
    </source>
</evidence>
<proteinExistence type="inferred from homology"/>
<sequence>MKKEIALLAAVLMTSSNLVSAQGALSSQDKASGQKPHALSLKKTGQEKVYKQSDKVRVVIEMEQKPAIQIAQAQNKRYSTLSNAEKESIKDRLVSVQKSVKSAIAKKSIPVTYKESFTTVINGFSGEVKFGDIEDIKQLDGVKSVHIAHEYARPKADKGAKPDMLYSKDMVNAKETWQDYGFKGEGTIVAVIDTGIDPSHKDMVLSPETKIDLTSSKVESAKESKGLKGKYFTEKVPYGYNYADHDSEIRDLGAGASMHGMHVAGTVGANGDEANGGIKGVAPETQLLAMKVFGNDPGMPSTFSDIYIKAIDDAIALGADVINMSLGSTASFVNADDPEQRAIVNAMNNGILCAISAGNSAFTGHGAGNPYTANPDIGVVGSPGLISQALQVASLENTKLTLEGMALTIDGQDAGYLAYQKQDSPNPIKVFNKEKQDVIYVGDGQASNYQGKDVKGKVVFVVRNGSFNYGMIQAEAEKQGVAGVIVRGRVDHGDYVSMALNNPTIPMVTLSIADGNDLEEKAKAGKAIAVTFDGKAVSADNPVAGEMSDFTSWGVTPNLDFKPEITAPGGKIYSTLNDNEYGVMSGTSMAAPHVAGGTALVMQRIAKDFKVDGATRVKLAKNILMNTSRPQLDKGQYNAEAKTGSFYSPRREGAGLMDLRAAMKTPVVVTETKSGEGKAALKEVGEKFTFTLDLKNYSSEKVTYQLAGTVQSDLGAEGTNFLEANNIYKKNSVDAVDPNKGTFPISFAVGSKKASSVSINPKSSTKVSVSVDLKDTVDWANGLPLEQVFENGYFVEGFVRLIDTKSKNPELTVPYVGFKGKWDQAPIVDAPRYDEEKTFYGLTGLATEVKDDFEFLGTNTAGKVVENKVAFSPNNDGSVDEAFPVLSFLRNARKVEYSILDRNKATLRKLDLQTDVVKNYYDSGSEDGFTPVTSAAWDGTVNGKPVKDGLYYYQVKSVIDYPNAKWQSNLFPVYIDTKKPATTVQWDTAKETLSWTAGDQGTGVASYDILVDGTSVLKQPLAPTEKAYELKGLSKSAKIDFVVKDYAGNTVTKSVNTTGIDKAVPTVQIDTPVALGLSTSKVVTIAGHVSDESGIKSFKINGKAVQLRFDAAKQQYVFSHDVTYTKDGVKSFKVEAYDGKGNRLVFSRQVILDSTLPTLKVTAPKTVSAKTKTASLKIVLQDNYDEIRFDMNDNSVYRHTFKEPYQMRAFKKTITKKVTLKKGKNTYNLKLKDLGGHVVTKTVVITKK</sequence>
<feature type="chain" id="PRO_5039605494" evidence="12">
    <location>
        <begin position="22"/>
        <end position="1248"/>
    </location>
</feature>
<evidence type="ECO:0000256" key="9">
    <source>
        <dbReference type="PIRSR" id="PIRSR615500-1"/>
    </source>
</evidence>
<dbReference type="SUPFAM" id="SSF52743">
    <property type="entry name" value="Subtilisin-like"/>
    <property type="match status" value="1"/>
</dbReference>
<dbReference type="Gene3D" id="3.50.30.30">
    <property type="match status" value="1"/>
</dbReference>
<comment type="caution">
    <text evidence="16">The sequence shown here is derived from an EMBL/GenBank/DDBJ whole genome shotgun (WGS) entry which is preliminary data.</text>
</comment>
<reference evidence="16 17" key="1">
    <citation type="journal article" date="2015" name="Int. J. Syst. Evol. Microbiol.">
        <title>Exiguobacterium enclense sp. nov., isolated from sediment.</title>
        <authorList>
            <person name="Dastager S.G."/>
            <person name="Mawlankar R."/>
            <person name="Sonalkar V.V."/>
            <person name="Thorat M.N."/>
            <person name="Mual P."/>
            <person name="Verma A."/>
            <person name="Krishnamurthi S."/>
            <person name="Tang S.K."/>
            <person name="Li W.J."/>
        </authorList>
    </citation>
    <scope>NUCLEOTIDE SEQUENCE [LARGE SCALE GENOMIC DNA]</scope>
    <source>
        <strain evidence="16 17">NIO-1109</strain>
    </source>
</reference>
<dbReference type="GO" id="GO:0004252">
    <property type="term" value="F:serine-type endopeptidase activity"/>
    <property type="evidence" value="ECO:0007669"/>
    <property type="project" value="UniProtKB-UniRule"/>
</dbReference>
<evidence type="ECO:0000256" key="3">
    <source>
        <dbReference type="ARBA" id="ARBA00022525"/>
    </source>
</evidence>
<evidence type="ECO:0000259" key="14">
    <source>
        <dbReference type="Pfam" id="PF02225"/>
    </source>
</evidence>
<evidence type="ECO:0000256" key="11">
    <source>
        <dbReference type="RuleBase" id="RU003355"/>
    </source>
</evidence>
<dbReference type="Gene3D" id="2.60.40.4070">
    <property type="match status" value="1"/>
</dbReference>
<dbReference type="CDD" id="cd07475">
    <property type="entry name" value="Peptidases_S8_C5a_Peptidase"/>
    <property type="match status" value="1"/>
</dbReference>
<evidence type="ECO:0000313" key="16">
    <source>
        <dbReference type="EMBL" id="KSU49800.1"/>
    </source>
</evidence>
<feature type="domain" description="Peptidase S8/S53" evidence="13">
    <location>
        <begin position="184"/>
        <end position="638"/>
    </location>
</feature>
<dbReference type="PRINTS" id="PR00723">
    <property type="entry name" value="SUBTILISIN"/>
</dbReference>
<keyword evidence="4 10" id="KW-0645">Protease</keyword>
<keyword evidence="5 12" id="KW-0732">Signal</keyword>
<dbReference type="PROSITE" id="PS51892">
    <property type="entry name" value="SUBTILASE"/>
    <property type="match status" value="1"/>
</dbReference>
<dbReference type="InterPro" id="IPR023827">
    <property type="entry name" value="Peptidase_S8_Asp-AS"/>
</dbReference>
<dbReference type="EMBL" id="LNQL01000001">
    <property type="protein sequence ID" value="KSU49800.1"/>
    <property type="molecule type" value="Genomic_DNA"/>
</dbReference>
<dbReference type="InterPro" id="IPR013783">
    <property type="entry name" value="Ig-like_fold"/>
</dbReference>
<dbReference type="InterPro" id="IPR010435">
    <property type="entry name" value="C5a/SBT2-like_Fn3"/>
</dbReference>
<evidence type="ECO:0000256" key="8">
    <source>
        <dbReference type="ARBA" id="ARBA00022825"/>
    </source>
</evidence>
<accession>A0A0V8GHP2</accession>
<gene>
    <name evidence="16" type="ORF">AS033_00090</name>
</gene>
<dbReference type="Gene3D" id="3.40.50.200">
    <property type="entry name" value="Peptidase S8/S53 domain"/>
    <property type="match status" value="1"/>
</dbReference>
<evidence type="ECO:0000259" key="13">
    <source>
        <dbReference type="Pfam" id="PF00082"/>
    </source>
</evidence>
<keyword evidence="6" id="KW-0677">Repeat</keyword>
<dbReference type="AlphaFoldDB" id="A0A0V8GHP2"/>
<evidence type="ECO:0000256" key="10">
    <source>
        <dbReference type="PROSITE-ProRule" id="PRU01240"/>
    </source>
</evidence>
<dbReference type="SUPFAM" id="SSF52025">
    <property type="entry name" value="PA domain"/>
    <property type="match status" value="1"/>
</dbReference>
<feature type="active site" description="Charge relay system" evidence="9 10">
    <location>
        <position position="259"/>
    </location>
</feature>
<dbReference type="Proteomes" id="UP000053797">
    <property type="component" value="Unassembled WGS sequence"/>
</dbReference>
<dbReference type="InterPro" id="IPR046450">
    <property type="entry name" value="PA_dom_sf"/>
</dbReference>
<evidence type="ECO:0000256" key="4">
    <source>
        <dbReference type="ARBA" id="ARBA00022670"/>
    </source>
</evidence>
<dbReference type="PANTHER" id="PTHR43806:SF11">
    <property type="entry name" value="CEREVISIN-RELATED"/>
    <property type="match status" value="1"/>
</dbReference>
<name>A0A0V8GHP2_9BACL</name>
<dbReference type="OrthoDB" id="9798386at2"/>
<feature type="active site" description="Charge relay system" evidence="9 10">
    <location>
        <position position="588"/>
    </location>
</feature>
<dbReference type="InterPro" id="IPR036852">
    <property type="entry name" value="Peptidase_S8/S53_dom_sf"/>
</dbReference>
<dbReference type="InterPro" id="IPR022398">
    <property type="entry name" value="Peptidase_S8_His-AS"/>
</dbReference>
<dbReference type="RefSeq" id="WP_058264493.1">
    <property type="nucleotide sequence ID" value="NZ_FMYN01000001.1"/>
</dbReference>
<evidence type="ECO:0000256" key="2">
    <source>
        <dbReference type="ARBA" id="ARBA00022512"/>
    </source>
</evidence>
<dbReference type="Gene3D" id="2.60.40.10">
    <property type="entry name" value="Immunoglobulins"/>
    <property type="match status" value="1"/>
</dbReference>
<dbReference type="PANTHER" id="PTHR43806">
    <property type="entry name" value="PEPTIDASE S8"/>
    <property type="match status" value="1"/>
</dbReference>
<evidence type="ECO:0000256" key="6">
    <source>
        <dbReference type="ARBA" id="ARBA00022737"/>
    </source>
</evidence>
<evidence type="ECO:0000256" key="7">
    <source>
        <dbReference type="ARBA" id="ARBA00022801"/>
    </source>
</evidence>
<dbReference type="Pfam" id="PF06280">
    <property type="entry name" value="fn3_5"/>
    <property type="match status" value="1"/>
</dbReference>
<dbReference type="GO" id="GO:0016020">
    <property type="term" value="C:membrane"/>
    <property type="evidence" value="ECO:0007669"/>
    <property type="project" value="InterPro"/>
</dbReference>
<feature type="domain" description="PA" evidence="14">
    <location>
        <begin position="445"/>
        <end position="518"/>
    </location>
</feature>
<keyword evidence="2" id="KW-0134">Cell wall</keyword>
<evidence type="ECO:0000256" key="5">
    <source>
        <dbReference type="ARBA" id="ARBA00022729"/>
    </source>
</evidence>
<feature type="active site" description="Charge relay system" evidence="9 10">
    <location>
        <position position="193"/>
    </location>
</feature>
<evidence type="ECO:0000259" key="15">
    <source>
        <dbReference type="Pfam" id="PF06280"/>
    </source>
</evidence>
<keyword evidence="3" id="KW-0964">Secreted</keyword>
<dbReference type="PROSITE" id="PS00138">
    <property type="entry name" value="SUBTILASE_SER"/>
    <property type="match status" value="1"/>
</dbReference>
<dbReference type="InterPro" id="IPR023828">
    <property type="entry name" value="Peptidase_S8_Ser-AS"/>
</dbReference>
<dbReference type="Gene3D" id="2.60.40.1710">
    <property type="entry name" value="Subtilisin-like superfamily"/>
    <property type="match status" value="1"/>
</dbReference>
<dbReference type="InterPro" id="IPR015500">
    <property type="entry name" value="Peptidase_S8_subtilisin-rel"/>
</dbReference>
<dbReference type="GO" id="GO:0006508">
    <property type="term" value="P:proteolysis"/>
    <property type="evidence" value="ECO:0007669"/>
    <property type="project" value="UniProtKB-KW"/>
</dbReference>
<keyword evidence="7 10" id="KW-0378">Hydrolase</keyword>
<dbReference type="PROSITE" id="PS00136">
    <property type="entry name" value="SUBTILASE_ASP"/>
    <property type="match status" value="1"/>
</dbReference>
<organism evidence="16 17">
    <name type="scientific">Exiguobacterium indicum</name>
    <dbReference type="NCBI Taxonomy" id="296995"/>
    <lineage>
        <taxon>Bacteria</taxon>
        <taxon>Bacillati</taxon>
        <taxon>Bacillota</taxon>
        <taxon>Bacilli</taxon>
        <taxon>Bacillales</taxon>
        <taxon>Bacillales Family XII. Incertae Sedis</taxon>
        <taxon>Exiguobacterium</taxon>
    </lineage>
</organism>
<dbReference type="InterPro" id="IPR000209">
    <property type="entry name" value="Peptidase_S8/S53_dom"/>
</dbReference>
<evidence type="ECO:0000256" key="1">
    <source>
        <dbReference type="ARBA" id="ARBA00011073"/>
    </source>
</evidence>
<dbReference type="Pfam" id="PF02225">
    <property type="entry name" value="PA"/>
    <property type="match status" value="1"/>
</dbReference>
<evidence type="ECO:0000256" key="12">
    <source>
        <dbReference type="SAM" id="SignalP"/>
    </source>
</evidence>
<dbReference type="PROSITE" id="PS00137">
    <property type="entry name" value="SUBTILASE_HIS"/>
    <property type="match status" value="1"/>
</dbReference>
<dbReference type="InterPro" id="IPR050131">
    <property type="entry name" value="Peptidase_S8_subtilisin-like"/>
</dbReference>
<dbReference type="InterPro" id="IPR034216">
    <property type="entry name" value="C5a_Peptidase"/>
</dbReference>
<dbReference type="Pfam" id="PF00082">
    <property type="entry name" value="Peptidase_S8"/>
    <property type="match status" value="1"/>
</dbReference>
<comment type="similarity">
    <text evidence="1 10 11">Belongs to the peptidase S8 family.</text>
</comment>
<feature type="signal peptide" evidence="12">
    <location>
        <begin position="1"/>
        <end position="21"/>
    </location>
</feature>
<feature type="domain" description="C5a peptidase/Subtilisin-like protease SBT2-like Fn3-like" evidence="15">
    <location>
        <begin position="680"/>
        <end position="816"/>
    </location>
</feature>
<protein>
    <submittedName>
        <fullName evidence="16">Peptidase S8</fullName>
    </submittedName>
</protein>
<keyword evidence="8 10" id="KW-0720">Serine protease</keyword>